<protein>
    <submittedName>
        <fullName evidence="2">Uncharacterized protein</fullName>
    </submittedName>
</protein>
<comment type="caution">
    <text evidence="2">The sequence shown here is derived from an EMBL/GenBank/DDBJ whole genome shotgun (WGS) entry which is preliminary data.</text>
</comment>
<evidence type="ECO:0000313" key="3">
    <source>
        <dbReference type="Proteomes" id="UP001620645"/>
    </source>
</evidence>
<name>A0ABD2JFE5_HETSC</name>
<sequence length="149" mass="16935">MRSNFAFFVIFGTIFLLFLLNETLAGGTSSKHKSRKSGAKRGFNVGKQRVTLASHFNRSKNAKRNAKRIAKRITGSSHGKLERVCFKGRVMQLSKHLRKHIKDLTSVHSHHSGKHNMICMIIKTMGQQEGPKVEEAAPPKTQIRWLDLW</sequence>
<dbReference type="EMBL" id="JBICCN010000145">
    <property type="protein sequence ID" value="KAL3089326.1"/>
    <property type="molecule type" value="Genomic_DNA"/>
</dbReference>
<evidence type="ECO:0000313" key="2">
    <source>
        <dbReference type="EMBL" id="KAL3089326.1"/>
    </source>
</evidence>
<dbReference type="AlphaFoldDB" id="A0ABD2JFE5"/>
<dbReference type="Proteomes" id="UP001620645">
    <property type="component" value="Unassembled WGS sequence"/>
</dbReference>
<gene>
    <name evidence="2" type="ORF">niasHS_007048</name>
</gene>
<keyword evidence="3" id="KW-1185">Reference proteome</keyword>
<proteinExistence type="predicted"/>
<keyword evidence="1" id="KW-0732">Signal</keyword>
<reference evidence="2 3" key="1">
    <citation type="submission" date="2024-10" db="EMBL/GenBank/DDBJ databases">
        <authorList>
            <person name="Kim D."/>
        </authorList>
    </citation>
    <scope>NUCLEOTIDE SEQUENCE [LARGE SCALE GENOMIC DNA]</scope>
    <source>
        <strain evidence="2">Taebaek</strain>
    </source>
</reference>
<feature type="chain" id="PRO_5044751278" evidence="1">
    <location>
        <begin position="26"/>
        <end position="149"/>
    </location>
</feature>
<organism evidence="2 3">
    <name type="scientific">Heterodera schachtii</name>
    <name type="common">Sugarbeet cyst nematode worm</name>
    <name type="synonym">Tylenchus schachtii</name>
    <dbReference type="NCBI Taxonomy" id="97005"/>
    <lineage>
        <taxon>Eukaryota</taxon>
        <taxon>Metazoa</taxon>
        <taxon>Ecdysozoa</taxon>
        <taxon>Nematoda</taxon>
        <taxon>Chromadorea</taxon>
        <taxon>Rhabditida</taxon>
        <taxon>Tylenchina</taxon>
        <taxon>Tylenchomorpha</taxon>
        <taxon>Tylenchoidea</taxon>
        <taxon>Heteroderidae</taxon>
        <taxon>Heteroderinae</taxon>
        <taxon>Heterodera</taxon>
    </lineage>
</organism>
<accession>A0ABD2JFE5</accession>
<feature type="signal peptide" evidence="1">
    <location>
        <begin position="1"/>
        <end position="25"/>
    </location>
</feature>
<evidence type="ECO:0000256" key="1">
    <source>
        <dbReference type="SAM" id="SignalP"/>
    </source>
</evidence>